<proteinExistence type="inferred from homology"/>
<dbReference type="Proteomes" id="UP001501565">
    <property type="component" value="Unassembled WGS sequence"/>
</dbReference>
<protein>
    <submittedName>
        <fullName evidence="2">UPF0149 family protein</fullName>
    </submittedName>
</protein>
<evidence type="ECO:0000313" key="2">
    <source>
        <dbReference type="EMBL" id="GAA3944429.1"/>
    </source>
</evidence>
<dbReference type="InterPro" id="IPR036255">
    <property type="entry name" value="YgfB-like_sf"/>
</dbReference>
<sequence length="197" mass="22401">MTNQEQPKDDFEQLFEEMADVFLDLKIHQEPSEVHGVLVGMLVRTQSKGLDEWIGLLEMIDLDTSVLDENAKGVMQNVYLKTRDGLQSDDYNFQLLMPADDYDLGERANALAVWCSGFITGFGMASEHKVSLDNELVELLNHLHSISQLDDQLSESEDNEKDLYELYEYVRLGALMLLQANKDETTQASPDTKKTIH</sequence>
<dbReference type="EMBL" id="BAABBN010000017">
    <property type="protein sequence ID" value="GAA3944429.1"/>
    <property type="molecule type" value="Genomic_DNA"/>
</dbReference>
<comment type="similarity">
    <text evidence="1">Belongs to the UPF0149 family.</text>
</comment>
<dbReference type="PANTHER" id="PTHR37528:SF1">
    <property type="entry name" value="UPF0149 PROTEIN YGFB"/>
    <property type="match status" value="1"/>
</dbReference>
<comment type="caution">
    <text evidence="2">The sequence shown here is derived from an EMBL/GenBank/DDBJ whole genome shotgun (WGS) entry which is preliminary data.</text>
</comment>
<dbReference type="Gene3D" id="1.20.120.740">
    <property type="entry name" value="YgfB uncharacterised protein family UPF0149, PF03695"/>
    <property type="match status" value="1"/>
</dbReference>
<dbReference type="RefSeq" id="WP_344800942.1">
    <property type="nucleotide sequence ID" value="NZ_BAABBN010000017.1"/>
</dbReference>
<name>A0ABP7NH82_9GAMM</name>
<keyword evidence="3" id="KW-1185">Reference proteome</keyword>
<accession>A0ABP7NH82</accession>
<dbReference type="PANTHER" id="PTHR37528">
    <property type="entry name" value="UPF0149 PROTEIN YGFB"/>
    <property type="match status" value="1"/>
</dbReference>
<organism evidence="2 3">
    <name type="scientific">Litoribacillus peritrichatus</name>
    <dbReference type="NCBI Taxonomy" id="718191"/>
    <lineage>
        <taxon>Bacteria</taxon>
        <taxon>Pseudomonadati</taxon>
        <taxon>Pseudomonadota</taxon>
        <taxon>Gammaproteobacteria</taxon>
        <taxon>Oceanospirillales</taxon>
        <taxon>Oceanospirillaceae</taxon>
        <taxon>Litoribacillus</taxon>
    </lineage>
</organism>
<dbReference type="SUPFAM" id="SSF101327">
    <property type="entry name" value="YgfB-like"/>
    <property type="match status" value="1"/>
</dbReference>
<reference evidence="3" key="1">
    <citation type="journal article" date="2019" name="Int. J. Syst. Evol. Microbiol.">
        <title>The Global Catalogue of Microorganisms (GCM) 10K type strain sequencing project: providing services to taxonomists for standard genome sequencing and annotation.</title>
        <authorList>
            <consortium name="The Broad Institute Genomics Platform"/>
            <consortium name="The Broad Institute Genome Sequencing Center for Infectious Disease"/>
            <person name="Wu L."/>
            <person name="Ma J."/>
        </authorList>
    </citation>
    <scope>NUCLEOTIDE SEQUENCE [LARGE SCALE GENOMIC DNA]</scope>
    <source>
        <strain evidence="3">JCM 17551</strain>
    </source>
</reference>
<evidence type="ECO:0000313" key="3">
    <source>
        <dbReference type="Proteomes" id="UP001501565"/>
    </source>
</evidence>
<gene>
    <name evidence="2" type="ORF">GCM10022277_45170</name>
</gene>
<evidence type="ECO:0000256" key="1">
    <source>
        <dbReference type="ARBA" id="ARBA00038308"/>
    </source>
</evidence>
<dbReference type="InterPro" id="IPR011978">
    <property type="entry name" value="YgfB-like"/>
</dbReference>
<dbReference type="Pfam" id="PF03695">
    <property type="entry name" value="UPF0149"/>
    <property type="match status" value="1"/>
</dbReference>